<dbReference type="GeneID" id="63704817"/>
<evidence type="ECO:0000313" key="2">
    <source>
        <dbReference type="EMBL" id="KXG47934.1"/>
    </source>
</evidence>
<keyword evidence="3" id="KW-1185">Reference proteome</keyword>
<accession>A0A135LG55</accession>
<evidence type="ECO:0000256" key="1">
    <source>
        <dbReference type="SAM" id="MobiDB-lite"/>
    </source>
</evidence>
<comment type="caution">
    <text evidence="2">The sequence shown here is derived from an EMBL/GenBank/DDBJ whole genome shotgun (WGS) entry which is preliminary data.</text>
</comment>
<sequence>MLNSDSGSTSKIGAMGHSCDNREDAMFARSLVEFFSHFAGVEVPSHGTFAPSPPGSSDPLGLEFLSRHPGFPPRIATEGLIPLLTTYVDRMVSAVESASATRQARPQHELSPASSTYDIPQAPAVPTVSQSNGEDMMQAVPPGPRELYQIASSCMLSAFNLSKAVIGAKNAKNAKGNNVVRIGTDRPTIPKSTIATSPEYVFATFMFGGLWYFYASRSSIEPVVDNWCSWLNDRIPGARAPPIKNTPWLGSAQSLFDATTETDILATLWTFVTRGAGNLQPTGHQASFVEFYAMMALRAGVSFVAYDGTLLIDTAVVMQTVAQIPNLGYDGMTGDQRGAVIFFDCDLGKAWAARYLAAARWYLHCSPSAMGLSTMGSGLYAYTSQRHGPGYWKYLRPRLIRARGHKSSFDLPVCTPSFWYDGGLEGSQPPPLHRCNHSPQPIYNSPIIDTINAVSSITECETYEEWRSNIDKAVASVDSWLRDLAARGESEVLLRAAVGASSTFLDLVASNLAAVLDFE</sequence>
<feature type="region of interest" description="Disordered" evidence="1">
    <location>
        <begin position="98"/>
        <end position="132"/>
    </location>
</feature>
<dbReference type="OrthoDB" id="4325974at2759"/>
<evidence type="ECO:0000313" key="3">
    <source>
        <dbReference type="Proteomes" id="UP000070168"/>
    </source>
</evidence>
<dbReference type="AlphaFoldDB" id="A0A135LG55"/>
<protein>
    <submittedName>
        <fullName evidence="2">Uncharacterized protein</fullName>
    </submittedName>
</protein>
<dbReference type="RefSeq" id="XP_040646470.1">
    <property type="nucleotide sequence ID" value="XM_040789517.1"/>
</dbReference>
<dbReference type="OMA" id="ITECETY"/>
<organism evidence="2 3">
    <name type="scientific">Penicillium patulum</name>
    <name type="common">Penicillium griseofulvum</name>
    <dbReference type="NCBI Taxonomy" id="5078"/>
    <lineage>
        <taxon>Eukaryota</taxon>
        <taxon>Fungi</taxon>
        <taxon>Dikarya</taxon>
        <taxon>Ascomycota</taxon>
        <taxon>Pezizomycotina</taxon>
        <taxon>Eurotiomycetes</taxon>
        <taxon>Eurotiomycetidae</taxon>
        <taxon>Eurotiales</taxon>
        <taxon>Aspergillaceae</taxon>
        <taxon>Penicillium</taxon>
    </lineage>
</organism>
<reference evidence="2 3" key="1">
    <citation type="journal article" date="2016" name="BMC Genomics">
        <title>Genome sequencing and secondary metabolism of the postharvest pathogen Penicillium griseofulvum.</title>
        <authorList>
            <person name="Banani H."/>
            <person name="Marcet-Houben M."/>
            <person name="Ballester A.R."/>
            <person name="Abbruscato P."/>
            <person name="Gonzalez-Candelas L."/>
            <person name="Gabaldon T."/>
            <person name="Spadaro D."/>
        </authorList>
    </citation>
    <scope>NUCLEOTIDE SEQUENCE [LARGE SCALE GENOMIC DNA]</scope>
    <source>
        <strain evidence="2 3">PG3</strain>
    </source>
</reference>
<name>A0A135LG55_PENPA</name>
<gene>
    <name evidence="2" type="ORF">PGRI_018040</name>
</gene>
<proteinExistence type="predicted"/>
<dbReference type="Proteomes" id="UP000070168">
    <property type="component" value="Unassembled WGS sequence"/>
</dbReference>
<dbReference type="EMBL" id="LHQR01000065">
    <property type="protein sequence ID" value="KXG47934.1"/>
    <property type="molecule type" value="Genomic_DNA"/>
</dbReference>